<dbReference type="InterPro" id="IPR022427">
    <property type="entry name" value="MJ0570_ATP-bd"/>
</dbReference>
<name>A0AA96ZTW1_9EURY</name>
<evidence type="ECO:0000313" key="2">
    <source>
        <dbReference type="EMBL" id="WNY25040.1"/>
    </source>
</evidence>
<dbReference type="SUPFAM" id="SSF52402">
    <property type="entry name" value="Adenine nucleotide alpha hydrolases-like"/>
    <property type="match status" value="1"/>
</dbReference>
<dbReference type="AlphaFoldDB" id="A0AA96ZTW1"/>
<dbReference type="InterPro" id="IPR014729">
    <property type="entry name" value="Rossmann-like_a/b/a_fold"/>
</dbReference>
<dbReference type="Gene3D" id="3.40.50.620">
    <property type="entry name" value="HUPs"/>
    <property type="match status" value="1"/>
</dbReference>
<dbReference type="Gene3D" id="3.90.1490.10">
    <property type="entry name" value="putative n-type atp pyrophosphatase, domain 2"/>
    <property type="match status" value="1"/>
</dbReference>
<dbReference type="InterPro" id="IPR002761">
    <property type="entry name" value="Diphthami_syn_dom"/>
</dbReference>
<dbReference type="PANTHER" id="PTHR12196">
    <property type="entry name" value="DOMAIN OF UNKNOWN FUNCTION 71 DUF71 -CONTAINING PROTEIN"/>
    <property type="match status" value="1"/>
</dbReference>
<gene>
    <name evidence="2" type="ORF">MsAc7_05780</name>
</gene>
<protein>
    <recommendedName>
        <fullName evidence="1">Diphthamide synthase domain-containing protein</fullName>
    </recommendedName>
</protein>
<proteinExistence type="predicted"/>
<dbReference type="GeneID" id="89229695"/>
<dbReference type="NCBIfam" id="TIGR00290">
    <property type="entry name" value="MJ0570_dom"/>
    <property type="match status" value="1"/>
</dbReference>
<dbReference type="EMBL" id="CP131060">
    <property type="protein sequence ID" value="WNY25040.1"/>
    <property type="molecule type" value="Genomic_DNA"/>
</dbReference>
<dbReference type="GO" id="GO:0017183">
    <property type="term" value="P:protein histidyl modification to diphthamide"/>
    <property type="evidence" value="ECO:0007669"/>
    <property type="project" value="TreeGrafter"/>
</dbReference>
<dbReference type="Proteomes" id="UP001303587">
    <property type="component" value="Chromosome"/>
</dbReference>
<dbReference type="RefSeq" id="WP_338103091.1">
    <property type="nucleotide sequence ID" value="NZ_CP131060.1"/>
</dbReference>
<dbReference type="FunFam" id="3.40.50.620:FF:000145">
    <property type="entry name" value="ATP-binding domain containing protein"/>
    <property type="match status" value="1"/>
</dbReference>
<evidence type="ECO:0000313" key="3">
    <source>
        <dbReference type="Proteomes" id="UP001303587"/>
    </source>
</evidence>
<sequence>MKVAALVSGGKDSVFAIQKMMADGYDVVCMACLVPKNPESYMFHAINTRLVADISEACGLPLLYQETSGVKEEELADMRSALFELKSRYGVSGVCTGAIESVYQKSRVERVCQELGLETFSPLWKNDPEWLLSEMIDIGMEIIFVTVAADGFDEHWLGRRLDHAALSDLLCLHRQSYVHVAGEGGEFETAVLDAPFFKKRIVPVKTRSRWMKNRGYFDILETQLVDKD</sequence>
<accession>A0AA96ZTW1</accession>
<dbReference type="PIRSF" id="PIRSF039123">
    <property type="entry name" value="Diphthamide_synthase"/>
    <property type="match status" value="1"/>
</dbReference>
<dbReference type="CDD" id="cd01994">
    <property type="entry name" value="AANH_PF0828-like"/>
    <property type="match status" value="1"/>
</dbReference>
<organism evidence="2 3">
    <name type="scientific">Methanolapillus millepedarum</name>
    <dbReference type="NCBI Taxonomy" id="3028296"/>
    <lineage>
        <taxon>Archaea</taxon>
        <taxon>Methanobacteriati</taxon>
        <taxon>Methanobacteriota</taxon>
        <taxon>Stenosarchaea group</taxon>
        <taxon>Methanomicrobia</taxon>
        <taxon>Methanosarcinales</taxon>
        <taxon>Methanosarcinaceae</taxon>
        <taxon>Methanolapillus</taxon>
    </lineage>
</organism>
<evidence type="ECO:0000259" key="1">
    <source>
        <dbReference type="Pfam" id="PF01902"/>
    </source>
</evidence>
<dbReference type="Pfam" id="PF01902">
    <property type="entry name" value="Diphthami_syn_2"/>
    <property type="match status" value="1"/>
</dbReference>
<dbReference type="InterPro" id="IPR030662">
    <property type="entry name" value="DPH6/MJ0570"/>
</dbReference>
<keyword evidence="3" id="KW-1185">Reference proteome</keyword>
<dbReference type="PANTHER" id="PTHR12196:SF2">
    <property type="entry name" value="DIPHTHINE--AMMONIA LIGASE"/>
    <property type="match status" value="1"/>
</dbReference>
<reference evidence="2 3" key="1">
    <citation type="submission" date="2023-07" db="EMBL/GenBank/DDBJ databases">
        <title>Closed genoem sequence of Methanosarcinaceae archaeon Ac7.</title>
        <authorList>
            <person name="Poehlein A."/>
            <person name="Protasov E."/>
            <person name="Platt K."/>
            <person name="Reeh H."/>
            <person name="Daniel R."/>
            <person name="Brune A."/>
        </authorList>
    </citation>
    <scope>NUCLEOTIDE SEQUENCE [LARGE SCALE GENOMIC DNA]</scope>
    <source>
        <strain evidence="2 3">Ac7</strain>
    </source>
</reference>
<dbReference type="GO" id="GO:0017178">
    <property type="term" value="F:diphthine-ammonia ligase activity"/>
    <property type="evidence" value="ECO:0007669"/>
    <property type="project" value="TreeGrafter"/>
</dbReference>
<dbReference type="NCBIfam" id="TIGR03679">
    <property type="entry name" value="arCOG00187"/>
    <property type="match status" value="1"/>
</dbReference>
<feature type="domain" description="Diphthamide synthase" evidence="1">
    <location>
        <begin position="1"/>
        <end position="220"/>
    </location>
</feature>